<organism evidence="2 3">
    <name type="scientific">Chelonia mydas</name>
    <name type="common">Green sea-turtle</name>
    <name type="synonym">Chelonia agassizi</name>
    <dbReference type="NCBI Taxonomy" id="8469"/>
    <lineage>
        <taxon>Eukaryota</taxon>
        <taxon>Metazoa</taxon>
        <taxon>Chordata</taxon>
        <taxon>Craniata</taxon>
        <taxon>Vertebrata</taxon>
        <taxon>Euteleostomi</taxon>
        <taxon>Archelosauria</taxon>
        <taxon>Testudinata</taxon>
        <taxon>Testudines</taxon>
        <taxon>Cryptodira</taxon>
        <taxon>Durocryptodira</taxon>
        <taxon>Americhelydia</taxon>
        <taxon>Chelonioidea</taxon>
        <taxon>Cheloniidae</taxon>
        <taxon>Chelonia</taxon>
    </lineage>
</organism>
<accession>M7BRS0</accession>
<dbReference type="Proteomes" id="UP000031443">
    <property type="component" value="Unassembled WGS sequence"/>
</dbReference>
<sequence length="85" mass="9909">MPLNEEQRGSRCQQGERRMGRHRQRVLCMNGVNSQSEQQEALPWHRYPELFRVSLADTQLEGLLFLLRHQADLLPLDDVAPSQRA</sequence>
<name>M7BRS0_CHEMY</name>
<dbReference type="AlphaFoldDB" id="M7BRS0"/>
<dbReference type="EMBL" id="KB508622">
    <property type="protein sequence ID" value="EMP40596.1"/>
    <property type="molecule type" value="Genomic_DNA"/>
</dbReference>
<protein>
    <submittedName>
        <fullName evidence="2">Uncharacterized protein</fullName>
    </submittedName>
</protein>
<feature type="compositionally biased region" description="Basic and acidic residues" evidence="1">
    <location>
        <begin position="1"/>
        <end position="18"/>
    </location>
</feature>
<evidence type="ECO:0000256" key="1">
    <source>
        <dbReference type="SAM" id="MobiDB-lite"/>
    </source>
</evidence>
<gene>
    <name evidence="2" type="ORF">UY3_02196</name>
</gene>
<evidence type="ECO:0000313" key="3">
    <source>
        <dbReference type="Proteomes" id="UP000031443"/>
    </source>
</evidence>
<keyword evidence="3" id="KW-1185">Reference proteome</keyword>
<evidence type="ECO:0000313" key="2">
    <source>
        <dbReference type="EMBL" id="EMP40596.1"/>
    </source>
</evidence>
<proteinExistence type="predicted"/>
<reference evidence="3" key="1">
    <citation type="journal article" date="2013" name="Nat. Genet.">
        <title>The draft genomes of soft-shell turtle and green sea turtle yield insights into the development and evolution of the turtle-specific body plan.</title>
        <authorList>
            <person name="Wang Z."/>
            <person name="Pascual-Anaya J."/>
            <person name="Zadissa A."/>
            <person name="Li W."/>
            <person name="Niimura Y."/>
            <person name="Huang Z."/>
            <person name="Li C."/>
            <person name="White S."/>
            <person name="Xiong Z."/>
            <person name="Fang D."/>
            <person name="Wang B."/>
            <person name="Ming Y."/>
            <person name="Chen Y."/>
            <person name="Zheng Y."/>
            <person name="Kuraku S."/>
            <person name="Pignatelli M."/>
            <person name="Herrero J."/>
            <person name="Beal K."/>
            <person name="Nozawa M."/>
            <person name="Li Q."/>
            <person name="Wang J."/>
            <person name="Zhang H."/>
            <person name="Yu L."/>
            <person name="Shigenobu S."/>
            <person name="Wang J."/>
            <person name="Liu J."/>
            <person name="Flicek P."/>
            <person name="Searle S."/>
            <person name="Wang J."/>
            <person name="Kuratani S."/>
            <person name="Yin Y."/>
            <person name="Aken B."/>
            <person name="Zhang G."/>
            <person name="Irie N."/>
        </authorList>
    </citation>
    <scope>NUCLEOTIDE SEQUENCE [LARGE SCALE GENOMIC DNA]</scope>
</reference>
<feature type="region of interest" description="Disordered" evidence="1">
    <location>
        <begin position="1"/>
        <end position="20"/>
    </location>
</feature>